<keyword evidence="1" id="KW-0472">Membrane</keyword>
<evidence type="ECO:0000313" key="3">
    <source>
        <dbReference type="Proteomes" id="UP000632222"/>
    </source>
</evidence>
<feature type="transmembrane region" description="Helical" evidence="1">
    <location>
        <begin position="9"/>
        <end position="29"/>
    </location>
</feature>
<evidence type="ECO:0008006" key="4">
    <source>
        <dbReference type="Google" id="ProtNLM"/>
    </source>
</evidence>
<keyword evidence="3" id="KW-1185">Reference proteome</keyword>
<protein>
    <recommendedName>
        <fullName evidence="4">DUF1440 domain-containing protein</fullName>
    </recommendedName>
</protein>
<feature type="transmembrane region" description="Helical" evidence="1">
    <location>
        <begin position="95"/>
        <end position="118"/>
    </location>
</feature>
<name>A0ABQ2CV15_9DEIO</name>
<reference evidence="3" key="1">
    <citation type="journal article" date="2019" name="Int. J. Syst. Evol. Microbiol.">
        <title>The Global Catalogue of Microorganisms (GCM) 10K type strain sequencing project: providing services to taxonomists for standard genome sequencing and annotation.</title>
        <authorList>
            <consortium name="The Broad Institute Genomics Platform"/>
            <consortium name="The Broad Institute Genome Sequencing Center for Infectious Disease"/>
            <person name="Wu L."/>
            <person name="Ma J."/>
        </authorList>
    </citation>
    <scope>NUCLEOTIDE SEQUENCE [LARGE SCALE GENOMIC DNA]</scope>
    <source>
        <strain evidence="3">JCM 14370</strain>
    </source>
</reference>
<feature type="transmembrane region" description="Helical" evidence="1">
    <location>
        <begin position="69"/>
        <end position="88"/>
    </location>
</feature>
<proteinExistence type="predicted"/>
<evidence type="ECO:0000313" key="2">
    <source>
        <dbReference type="EMBL" id="GGJ23213.1"/>
    </source>
</evidence>
<keyword evidence="1" id="KW-1133">Transmembrane helix</keyword>
<evidence type="ECO:0000256" key="1">
    <source>
        <dbReference type="SAM" id="Phobius"/>
    </source>
</evidence>
<comment type="caution">
    <text evidence="2">The sequence shown here is derived from an EMBL/GenBank/DDBJ whole genome shotgun (WGS) entry which is preliminary data.</text>
</comment>
<dbReference type="RefSeq" id="WP_188999889.1">
    <property type="nucleotide sequence ID" value="NZ_BMOD01000002.1"/>
</dbReference>
<dbReference type="EMBL" id="BMOD01000002">
    <property type="protein sequence ID" value="GGJ23213.1"/>
    <property type="molecule type" value="Genomic_DNA"/>
</dbReference>
<organism evidence="2 3">
    <name type="scientific">Deinococcus roseus</name>
    <dbReference type="NCBI Taxonomy" id="392414"/>
    <lineage>
        <taxon>Bacteria</taxon>
        <taxon>Thermotogati</taxon>
        <taxon>Deinococcota</taxon>
        <taxon>Deinococci</taxon>
        <taxon>Deinococcales</taxon>
        <taxon>Deinococcaceae</taxon>
        <taxon>Deinococcus</taxon>
    </lineage>
</organism>
<dbReference type="Proteomes" id="UP000632222">
    <property type="component" value="Unassembled WGS sequence"/>
</dbReference>
<gene>
    <name evidence="2" type="ORF">GCM10008938_06750</name>
</gene>
<accession>A0ABQ2CV15</accession>
<sequence>MKSKALKRFLLGAGFGVFAGLLGFVLWRYCSLPYPLFDLYQSITHFLGTPKVFQLIHKLFGYGTLGQNLAFMGTSVLWILGHGVFVMLSRPRPLFIVLPALLYFWLSSWPGMLIYTALYSLTLFTKPQRKTGGTYAKSA</sequence>
<keyword evidence="1" id="KW-0812">Transmembrane</keyword>